<reference evidence="1" key="1">
    <citation type="submission" date="2017-10" db="EMBL/GenBank/DDBJ databases">
        <title>Draft genome sequence of the planktic cyanobacteria Tychonema bourrellyi isolated from alpine lentic freshwater.</title>
        <authorList>
            <person name="Tett A."/>
            <person name="Armanini F."/>
            <person name="Asnicar F."/>
            <person name="Boscaini A."/>
            <person name="Pasolli E."/>
            <person name="Zolfo M."/>
            <person name="Donati C."/>
            <person name="Salmaso N."/>
            <person name="Segata N."/>
        </authorList>
    </citation>
    <scope>NUCLEOTIDE SEQUENCE</scope>
    <source>
        <strain evidence="1">FEM_GT703</strain>
    </source>
</reference>
<dbReference type="EMBL" id="NXIB02000046">
    <property type="protein sequence ID" value="PHX55625.1"/>
    <property type="molecule type" value="Genomic_DNA"/>
</dbReference>
<dbReference type="InterPro" id="IPR009057">
    <property type="entry name" value="Homeodomain-like_sf"/>
</dbReference>
<protein>
    <submittedName>
        <fullName evidence="1">DUF433 domain-containing protein</fullName>
    </submittedName>
</protein>
<proteinExistence type="predicted"/>
<sequence length="108" mass="11601">MTLTELKIDLASLNSADKAAAIEILLQTLSTGAIGIKKTPGVCGGDACVGNTRIQVWVLVGYRRLGCSDAELFKCYPHLTAADLVNAWAYADAYPEEIEQAIKENEEA</sequence>
<dbReference type="PANTHER" id="PTHR34849:SF4">
    <property type="entry name" value="SLR1209 PROTEIN"/>
    <property type="match status" value="1"/>
</dbReference>
<dbReference type="InterPro" id="IPR036388">
    <property type="entry name" value="WH-like_DNA-bd_sf"/>
</dbReference>
<accession>A0A2G4F1K3</accession>
<organism evidence="1 2">
    <name type="scientific">Tychonema bourrellyi FEM_GT703</name>
    <dbReference type="NCBI Taxonomy" id="2040638"/>
    <lineage>
        <taxon>Bacteria</taxon>
        <taxon>Bacillati</taxon>
        <taxon>Cyanobacteriota</taxon>
        <taxon>Cyanophyceae</taxon>
        <taxon>Oscillatoriophycideae</taxon>
        <taxon>Oscillatoriales</taxon>
        <taxon>Microcoleaceae</taxon>
        <taxon>Tychonema</taxon>
    </lineage>
</organism>
<evidence type="ECO:0000313" key="1">
    <source>
        <dbReference type="EMBL" id="PHX55625.1"/>
    </source>
</evidence>
<dbReference type="AlphaFoldDB" id="A0A2G4F1K3"/>
<dbReference type="RefSeq" id="WP_096829719.1">
    <property type="nucleotide sequence ID" value="NZ_NXIB02000046.1"/>
</dbReference>
<dbReference type="PANTHER" id="PTHR34849">
    <property type="entry name" value="SSL5025 PROTEIN"/>
    <property type="match status" value="1"/>
</dbReference>
<keyword evidence="2" id="KW-1185">Reference proteome</keyword>
<name>A0A2G4F1K3_9CYAN</name>
<dbReference type="Pfam" id="PF04255">
    <property type="entry name" value="DUF433"/>
    <property type="match status" value="1"/>
</dbReference>
<gene>
    <name evidence="1" type="ORF">CP500_009850</name>
</gene>
<dbReference type="InterPro" id="IPR007367">
    <property type="entry name" value="DUF433"/>
</dbReference>
<evidence type="ECO:0000313" key="2">
    <source>
        <dbReference type="Proteomes" id="UP000226442"/>
    </source>
</evidence>
<dbReference type="Proteomes" id="UP000226442">
    <property type="component" value="Unassembled WGS sequence"/>
</dbReference>
<dbReference type="SUPFAM" id="SSF46689">
    <property type="entry name" value="Homeodomain-like"/>
    <property type="match status" value="1"/>
</dbReference>
<dbReference type="Gene3D" id="1.10.10.10">
    <property type="entry name" value="Winged helix-like DNA-binding domain superfamily/Winged helix DNA-binding domain"/>
    <property type="match status" value="1"/>
</dbReference>
<comment type="caution">
    <text evidence="1">The sequence shown here is derived from an EMBL/GenBank/DDBJ whole genome shotgun (WGS) entry which is preliminary data.</text>
</comment>
<dbReference type="OrthoDB" id="427442at2"/>